<keyword evidence="10" id="KW-1185">Reference proteome</keyword>
<evidence type="ECO:0000256" key="5">
    <source>
        <dbReference type="ARBA" id="ARBA00022777"/>
    </source>
</evidence>
<dbReference type="GO" id="GO:0000160">
    <property type="term" value="P:phosphorelay signal transduction system"/>
    <property type="evidence" value="ECO:0007669"/>
    <property type="project" value="UniProtKB-KW"/>
</dbReference>
<dbReference type="Proteomes" id="UP000287853">
    <property type="component" value="Unassembled WGS sequence"/>
</dbReference>
<gene>
    <name evidence="9" type="ORF">H206_01762</name>
</gene>
<dbReference type="Pfam" id="PF02518">
    <property type="entry name" value="HATPase_c"/>
    <property type="match status" value="1"/>
</dbReference>
<dbReference type="InterPro" id="IPR003594">
    <property type="entry name" value="HATPase_dom"/>
</dbReference>
<dbReference type="InterPro" id="IPR036890">
    <property type="entry name" value="HATPase_C_sf"/>
</dbReference>
<evidence type="ECO:0000256" key="3">
    <source>
        <dbReference type="ARBA" id="ARBA00022679"/>
    </source>
</evidence>
<evidence type="ECO:0000313" key="9">
    <source>
        <dbReference type="EMBL" id="RWX44605.1"/>
    </source>
</evidence>
<dbReference type="EMBL" id="MTKO01000092">
    <property type="protein sequence ID" value="RWX44605.1"/>
    <property type="molecule type" value="Genomic_DNA"/>
</dbReference>
<keyword evidence="7" id="KW-0902">Two-component regulatory system</keyword>
<comment type="catalytic activity">
    <reaction evidence="1">
        <text>ATP + protein L-histidine = ADP + protein N-phospho-L-histidine.</text>
        <dbReference type="EC" id="2.7.13.3"/>
    </reaction>
</comment>
<comment type="caution">
    <text evidence="9">The sequence shown here is derived from an EMBL/GenBank/DDBJ whole genome shotgun (WGS) entry which is preliminary data.</text>
</comment>
<keyword evidence="3" id="KW-0808">Transferase</keyword>
<dbReference type="Pfam" id="PF07796">
    <property type="entry name" value="DUF1638"/>
    <property type="match status" value="1"/>
</dbReference>
<evidence type="ECO:0000256" key="2">
    <source>
        <dbReference type="ARBA" id="ARBA00012438"/>
    </source>
</evidence>
<keyword evidence="6" id="KW-0067">ATP-binding</keyword>
<reference evidence="9 10" key="1">
    <citation type="submission" date="2017-01" db="EMBL/GenBank/DDBJ databases">
        <title>The cable genome- insights into the physiology and evolution of filamentous bacteria capable of sulfide oxidation via long distance electron transfer.</title>
        <authorList>
            <person name="Schreiber L."/>
            <person name="Bjerg J.T."/>
            <person name="Boggild A."/>
            <person name="Van De Vossenberg J."/>
            <person name="Meysman F."/>
            <person name="Nielsen L.P."/>
            <person name="Schramm A."/>
            <person name="Kjeldsen K.U."/>
        </authorList>
    </citation>
    <scope>NUCLEOTIDE SEQUENCE [LARGE SCALE GENOMIC DNA]</scope>
    <source>
        <strain evidence="9">MCF</strain>
    </source>
</reference>
<dbReference type="GO" id="GO:0004673">
    <property type="term" value="F:protein histidine kinase activity"/>
    <property type="evidence" value="ECO:0007669"/>
    <property type="project" value="UniProtKB-EC"/>
</dbReference>
<proteinExistence type="predicted"/>
<dbReference type="SMART" id="SM00387">
    <property type="entry name" value="HATPase_c"/>
    <property type="match status" value="1"/>
</dbReference>
<accession>A0A444IVG6</accession>
<evidence type="ECO:0000256" key="1">
    <source>
        <dbReference type="ARBA" id="ARBA00000085"/>
    </source>
</evidence>
<evidence type="ECO:0000256" key="4">
    <source>
        <dbReference type="ARBA" id="ARBA00022741"/>
    </source>
</evidence>
<evidence type="ECO:0000256" key="6">
    <source>
        <dbReference type="ARBA" id="ARBA00022840"/>
    </source>
</evidence>
<dbReference type="GO" id="GO:0005524">
    <property type="term" value="F:ATP binding"/>
    <property type="evidence" value="ECO:0007669"/>
    <property type="project" value="UniProtKB-KW"/>
</dbReference>
<dbReference type="EC" id="2.7.13.3" evidence="2"/>
<dbReference type="PRINTS" id="PR00344">
    <property type="entry name" value="BCTRLSENSOR"/>
</dbReference>
<dbReference type="Gene3D" id="3.30.565.10">
    <property type="entry name" value="Histidine kinase-like ATPase, C-terminal domain"/>
    <property type="match status" value="1"/>
</dbReference>
<dbReference type="PANTHER" id="PTHR43065">
    <property type="entry name" value="SENSOR HISTIDINE KINASE"/>
    <property type="match status" value="1"/>
</dbReference>
<evidence type="ECO:0000256" key="7">
    <source>
        <dbReference type="ARBA" id="ARBA00023012"/>
    </source>
</evidence>
<keyword evidence="4" id="KW-0547">Nucleotide-binding</keyword>
<dbReference type="PROSITE" id="PS50109">
    <property type="entry name" value="HIS_KIN"/>
    <property type="match status" value="1"/>
</dbReference>
<protein>
    <recommendedName>
        <fullName evidence="2">histidine kinase</fullName>
        <ecNumber evidence="2">2.7.13.3</ecNumber>
    </recommendedName>
</protein>
<sequence length="616" mass="69775">MFFVCENFYPEMQEAVRLQGLSEVEVLSFPARCGSPPLRWEEFAEHISEKEGCGIEIFGSYCLDSLLPVPREFIRCRVKRKEQCFHMICNAALVDSLQEEASYLLSSGWLSHWRENVAQWGFDRQTAREFFGESVQRLVLLDTGIREKTRSDLKELQDFLALPSQRIPVGLDFHQLFINQIAAEYRLKEAQKQVEESKRGAADSAMTFDLIGIVTKAKTRTEVVSAIVDLFTMLFAPERVHFIPVQLKGIHFDQVPELTEDEKQQVELFQTKSDKQFLLNEAEDSFLLRLGRDEQTAVIFVVRVAFPQYIESYLNAALTVAEVCALSIEHVQTLRALVRTSHLAGKAEVATEVLHNVGNTLNSISVSSEHIQELVQQSCSASLPDIVRLIQDHKEDPESFFVHDSRGQRLPAYFAKLSEKLAEEREFLLVETTRQLHHIRRVADIIRAQQDTAKIINFTEQVNLTSLLEESLELFQRDLEKQRIAVERNYNFQKSICGEPHKILQVVNNLIRNSVDAFDGISVEQKKIALSIYPTADHDEVIVEISDNGKGMQQNILEQAFVFGFTTKKEGHGFGLHNAANLTAEMGGNLTGESAGLEQGARFKMRLPVTATGGTE</sequence>
<keyword evidence="5" id="KW-0418">Kinase</keyword>
<dbReference type="PANTHER" id="PTHR43065:SF46">
    <property type="entry name" value="C4-DICARBOXYLATE TRANSPORT SENSOR PROTEIN DCTB"/>
    <property type="match status" value="1"/>
</dbReference>
<organism evidence="9 10">
    <name type="scientific">Candidatus Electrothrix aarhusensis</name>
    <dbReference type="NCBI Taxonomy" id="1859131"/>
    <lineage>
        <taxon>Bacteria</taxon>
        <taxon>Pseudomonadati</taxon>
        <taxon>Thermodesulfobacteriota</taxon>
        <taxon>Desulfobulbia</taxon>
        <taxon>Desulfobulbales</taxon>
        <taxon>Desulfobulbaceae</taxon>
        <taxon>Candidatus Electrothrix</taxon>
    </lineage>
</organism>
<dbReference type="InterPro" id="IPR005467">
    <property type="entry name" value="His_kinase_dom"/>
</dbReference>
<dbReference type="InterPro" id="IPR012437">
    <property type="entry name" value="DUF1638"/>
</dbReference>
<dbReference type="SUPFAM" id="SSF55874">
    <property type="entry name" value="ATPase domain of HSP90 chaperone/DNA topoisomerase II/histidine kinase"/>
    <property type="match status" value="1"/>
</dbReference>
<name>A0A444IVG6_9BACT</name>
<dbReference type="AlphaFoldDB" id="A0A444IVG6"/>
<feature type="domain" description="Histidine kinase" evidence="8">
    <location>
        <begin position="403"/>
        <end position="611"/>
    </location>
</feature>
<evidence type="ECO:0000313" key="10">
    <source>
        <dbReference type="Proteomes" id="UP000287853"/>
    </source>
</evidence>
<dbReference type="InterPro" id="IPR004358">
    <property type="entry name" value="Sig_transdc_His_kin-like_C"/>
</dbReference>
<evidence type="ECO:0000259" key="8">
    <source>
        <dbReference type="PROSITE" id="PS50109"/>
    </source>
</evidence>